<name>A0A6A4F370_9STRA</name>
<dbReference type="EMBL" id="QXGC01000035">
    <property type="protein sequence ID" value="KAE9253600.1"/>
    <property type="molecule type" value="Genomic_DNA"/>
</dbReference>
<dbReference type="EMBL" id="QXGE01000036">
    <property type="protein sequence ID" value="KAE9328316.1"/>
    <property type="molecule type" value="Genomic_DNA"/>
</dbReference>
<evidence type="ECO:0000313" key="1">
    <source>
        <dbReference type="EMBL" id="KAE9253600.1"/>
    </source>
</evidence>
<reference evidence="2 3" key="1">
    <citation type="submission" date="2018-08" db="EMBL/GenBank/DDBJ databases">
        <title>Genomic investigation of the strawberry pathogen Phytophthora fragariae indicates pathogenicity is determined by transcriptional variation in three key races.</title>
        <authorList>
            <person name="Adams T.M."/>
            <person name="Armitage A.D."/>
            <person name="Sobczyk M.K."/>
            <person name="Bates H.J."/>
            <person name="Dunwell J.M."/>
            <person name="Nellist C.F."/>
            <person name="Harrison R.J."/>
        </authorList>
    </citation>
    <scope>NUCLEOTIDE SEQUENCE [LARGE SCALE GENOMIC DNA]</scope>
    <source>
        <strain evidence="2 3">A4</strain>
        <strain evidence="1 4">BC-23</strain>
    </source>
</reference>
<evidence type="ECO:0000313" key="4">
    <source>
        <dbReference type="Proteomes" id="UP000476176"/>
    </source>
</evidence>
<evidence type="ECO:0000313" key="2">
    <source>
        <dbReference type="EMBL" id="KAE9328316.1"/>
    </source>
</evidence>
<dbReference type="AlphaFoldDB" id="A0A6A4F370"/>
<proteinExistence type="predicted"/>
<comment type="caution">
    <text evidence="2">The sequence shown here is derived from an EMBL/GenBank/DDBJ whole genome shotgun (WGS) entry which is preliminary data.</text>
</comment>
<dbReference type="Proteomes" id="UP000437068">
    <property type="component" value="Unassembled WGS sequence"/>
</dbReference>
<dbReference type="Proteomes" id="UP000476176">
    <property type="component" value="Unassembled WGS sequence"/>
</dbReference>
<protein>
    <submittedName>
        <fullName evidence="2">Uncharacterized protein</fullName>
    </submittedName>
</protein>
<sequence>MPQDLDVVVREQLDVVRFRVVDPNKVSRFLGRDLFKLIQTVTRHKTYATPMTTAE</sequence>
<gene>
    <name evidence="2" type="ORF">PF001_g1487</name>
    <name evidence="1" type="ORF">PF004_g1449</name>
</gene>
<evidence type="ECO:0000313" key="3">
    <source>
        <dbReference type="Proteomes" id="UP000437068"/>
    </source>
</evidence>
<accession>A0A6A4F370</accession>
<organism evidence="2 3">
    <name type="scientific">Phytophthora fragariae</name>
    <dbReference type="NCBI Taxonomy" id="53985"/>
    <lineage>
        <taxon>Eukaryota</taxon>
        <taxon>Sar</taxon>
        <taxon>Stramenopiles</taxon>
        <taxon>Oomycota</taxon>
        <taxon>Peronosporomycetes</taxon>
        <taxon>Peronosporales</taxon>
        <taxon>Peronosporaceae</taxon>
        <taxon>Phytophthora</taxon>
    </lineage>
</organism>